<dbReference type="GO" id="GO:0071949">
    <property type="term" value="F:FAD binding"/>
    <property type="evidence" value="ECO:0007669"/>
    <property type="project" value="TreeGrafter"/>
</dbReference>
<dbReference type="AlphaFoldDB" id="J9G4J0"/>
<gene>
    <name evidence="12" type="ORF">EVA_15166</name>
</gene>
<dbReference type="GO" id="GO:0009086">
    <property type="term" value="P:methionine biosynthetic process"/>
    <property type="evidence" value="ECO:0007669"/>
    <property type="project" value="UniProtKB-KW"/>
</dbReference>
<evidence type="ECO:0000256" key="7">
    <source>
        <dbReference type="ARBA" id="ARBA00023002"/>
    </source>
</evidence>
<reference evidence="12" key="1">
    <citation type="journal article" date="2012" name="PLoS ONE">
        <title>Gene sets for utilization of primary and secondary nutrition supplies in the distal gut of endangered iberian lynx.</title>
        <authorList>
            <person name="Alcaide M."/>
            <person name="Messina E."/>
            <person name="Richter M."/>
            <person name="Bargiela R."/>
            <person name="Peplies J."/>
            <person name="Huws S.A."/>
            <person name="Newbold C.J."/>
            <person name="Golyshin P.N."/>
            <person name="Simon M.A."/>
            <person name="Lopez G."/>
            <person name="Yakimov M.M."/>
            <person name="Ferrer M."/>
        </authorList>
    </citation>
    <scope>NUCLEOTIDE SEQUENCE</scope>
</reference>
<evidence type="ECO:0000313" key="12">
    <source>
        <dbReference type="EMBL" id="EJW96732.1"/>
    </source>
</evidence>
<comment type="similarity">
    <text evidence="3">Belongs to the methylenetetrahydrofolate reductase family.</text>
</comment>
<keyword evidence="4" id="KW-0028">Amino-acid biosynthesis</keyword>
<comment type="pathway">
    <text evidence="10">Amino-acid biosynthesis; L-methionine biosynthesis via de novo pathway.</text>
</comment>
<evidence type="ECO:0000256" key="10">
    <source>
        <dbReference type="ARBA" id="ARBA00034478"/>
    </source>
</evidence>
<evidence type="ECO:0000256" key="1">
    <source>
        <dbReference type="ARBA" id="ARBA00001974"/>
    </source>
</evidence>
<dbReference type="Gene3D" id="3.20.20.220">
    <property type="match status" value="1"/>
</dbReference>
<keyword evidence="6" id="KW-0274">FAD</keyword>
<dbReference type="NCBIfam" id="TIGR00676">
    <property type="entry name" value="fadh2"/>
    <property type="match status" value="1"/>
</dbReference>
<evidence type="ECO:0000256" key="4">
    <source>
        <dbReference type="ARBA" id="ARBA00022605"/>
    </source>
</evidence>
<dbReference type="GO" id="GO:0035999">
    <property type="term" value="P:tetrahydrofolate interconversion"/>
    <property type="evidence" value="ECO:0007669"/>
    <property type="project" value="UniProtKB-UniPathway"/>
</dbReference>
<keyword evidence="5" id="KW-0285">Flavoprotein</keyword>
<protein>
    <recommendedName>
        <fullName evidence="11">methylenetetrahydrofolate reductase (NADH)</fullName>
        <ecNumber evidence="11">1.5.1.54</ecNumber>
    </recommendedName>
</protein>
<dbReference type="GO" id="GO:0106312">
    <property type="term" value="F:methylenetetrahydrofolate reductase (NADH) activity"/>
    <property type="evidence" value="ECO:0007669"/>
    <property type="project" value="UniProtKB-EC"/>
</dbReference>
<evidence type="ECO:0000256" key="2">
    <source>
        <dbReference type="ARBA" id="ARBA00004777"/>
    </source>
</evidence>
<sequence>MTVSQFLQTPHATAFSIEVLPPVRGKSIENVYRTIDRLMAYNPAYINITTHRTETIYHEVEDGRFERLSVINRPGTVAIAAALKGRYGLPTVPHLICSGFTRAEIENELIDLSFLDITDLLVLRGDRAKGDNRFIPTVGGHEHAIDLCKQVNAFNEGLLIDGTQCCVPSQPFTYGVAGYPEKHDEAMNWDEDVKQVIEKVRAGAQYVVTQMFFDNKKYFHFVDKLREAGITVPVIPGLKPLTTLNHRSMLPKTFHIDFPAALVRELHRCQNNDDVKAVGVDWAIQQARELKAAGVPSIHFYSMNAAASIEKIAQAVW</sequence>
<name>J9G4J0_9ZZZZ</name>
<evidence type="ECO:0000256" key="6">
    <source>
        <dbReference type="ARBA" id="ARBA00022827"/>
    </source>
</evidence>
<evidence type="ECO:0000256" key="5">
    <source>
        <dbReference type="ARBA" id="ARBA00022630"/>
    </source>
</evidence>
<dbReference type="UniPathway" id="UPA00193"/>
<keyword evidence="7" id="KW-0560">Oxidoreductase</keyword>
<evidence type="ECO:0000256" key="9">
    <source>
        <dbReference type="ARBA" id="ARBA00023167"/>
    </source>
</evidence>
<dbReference type="Pfam" id="PF02219">
    <property type="entry name" value="MTHFR"/>
    <property type="match status" value="1"/>
</dbReference>
<dbReference type="PANTHER" id="PTHR45754:SF3">
    <property type="entry name" value="METHYLENETETRAHYDROFOLATE REDUCTASE (NADPH)"/>
    <property type="match status" value="1"/>
</dbReference>
<keyword evidence="8" id="KW-0520">NAD</keyword>
<dbReference type="InterPro" id="IPR003171">
    <property type="entry name" value="Mehydrof_redctse-like"/>
</dbReference>
<evidence type="ECO:0000256" key="8">
    <source>
        <dbReference type="ARBA" id="ARBA00023027"/>
    </source>
</evidence>
<dbReference type="SUPFAM" id="SSF51730">
    <property type="entry name" value="FAD-linked oxidoreductase"/>
    <property type="match status" value="1"/>
</dbReference>
<dbReference type="PANTHER" id="PTHR45754">
    <property type="entry name" value="METHYLENETETRAHYDROFOLATE REDUCTASE"/>
    <property type="match status" value="1"/>
</dbReference>
<dbReference type="InterPro" id="IPR029041">
    <property type="entry name" value="FAD-linked_oxidoreductase-like"/>
</dbReference>
<comment type="caution">
    <text evidence="12">The sequence shown here is derived from an EMBL/GenBank/DDBJ whole genome shotgun (WGS) entry which is preliminary data.</text>
</comment>
<dbReference type="EMBL" id="AMCI01005137">
    <property type="protein sequence ID" value="EJW96732.1"/>
    <property type="molecule type" value="Genomic_DNA"/>
</dbReference>
<organism evidence="12">
    <name type="scientific">gut metagenome</name>
    <dbReference type="NCBI Taxonomy" id="749906"/>
    <lineage>
        <taxon>unclassified sequences</taxon>
        <taxon>metagenomes</taxon>
        <taxon>organismal metagenomes</taxon>
    </lineage>
</organism>
<keyword evidence="9" id="KW-0486">Methionine biosynthesis</keyword>
<evidence type="ECO:0000256" key="11">
    <source>
        <dbReference type="ARBA" id="ARBA00034529"/>
    </source>
</evidence>
<comment type="pathway">
    <text evidence="2">One-carbon metabolism; tetrahydrofolate interconversion.</text>
</comment>
<comment type="cofactor">
    <cofactor evidence="1">
        <name>FAD</name>
        <dbReference type="ChEBI" id="CHEBI:57692"/>
    </cofactor>
</comment>
<accession>J9G4J0</accession>
<proteinExistence type="inferred from homology"/>
<dbReference type="GO" id="GO:0005829">
    <property type="term" value="C:cytosol"/>
    <property type="evidence" value="ECO:0007669"/>
    <property type="project" value="InterPro"/>
</dbReference>
<dbReference type="CDD" id="cd00537">
    <property type="entry name" value="MTHFR"/>
    <property type="match status" value="1"/>
</dbReference>
<evidence type="ECO:0000256" key="3">
    <source>
        <dbReference type="ARBA" id="ARBA00006743"/>
    </source>
</evidence>
<dbReference type="EC" id="1.5.1.54" evidence="11"/>
<dbReference type="InterPro" id="IPR004620">
    <property type="entry name" value="MTHF_reductase_bac"/>
</dbReference>